<dbReference type="Gene3D" id="1.10.357.140">
    <property type="entry name" value="UbiA prenyltransferase"/>
    <property type="match status" value="1"/>
</dbReference>
<keyword evidence="5 8" id="KW-0812">Transmembrane</keyword>
<feature type="transmembrane region" description="Helical" evidence="8">
    <location>
        <begin position="98"/>
        <end position="117"/>
    </location>
</feature>
<dbReference type="InterPro" id="IPR044878">
    <property type="entry name" value="UbiA_sf"/>
</dbReference>
<evidence type="ECO:0000313" key="9">
    <source>
        <dbReference type="EMBL" id="RRR74706.1"/>
    </source>
</evidence>
<feature type="transmembrane region" description="Helical" evidence="8">
    <location>
        <begin position="153"/>
        <end position="173"/>
    </location>
</feature>
<dbReference type="GO" id="GO:0009234">
    <property type="term" value="P:menaquinone biosynthetic process"/>
    <property type="evidence" value="ECO:0007669"/>
    <property type="project" value="UniProtKB-UniPathway"/>
</dbReference>
<evidence type="ECO:0000256" key="8">
    <source>
        <dbReference type="SAM" id="Phobius"/>
    </source>
</evidence>
<keyword evidence="6 8" id="KW-1133">Transmembrane helix</keyword>
<dbReference type="InterPro" id="IPR000537">
    <property type="entry name" value="UbiA_prenyltransferase"/>
</dbReference>
<dbReference type="AlphaFoldDB" id="A0A426U484"/>
<dbReference type="CDD" id="cd13962">
    <property type="entry name" value="PT_UbiA_UBIAD1"/>
    <property type="match status" value="1"/>
</dbReference>
<dbReference type="GO" id="GO:0016020">
    <property type="term" value="C:membrane"/>
    <property type="evidence" value="ECO:0007669"/>
    <property type="project" value="UniProtKB-SubCell"/>
</dbReference>
<feature type="transmembrane region" description="Helical" evidence="8">
    <location>
        <begin position="182"/>
        <end position="202"/>
    </location>
</feature>
<dbReference type="EMBL" id="RSAS01000245">
    <property type="protein sequence ID" value="RRR74706.1"/>
    <property type="molecule type" value="Genomic_DNA"/>
</dbReference>
<dbReference type="InterPro" id="IPR026046">
    <property type="entry name" value="UBIAD1"/>
</dbReference>
<protein>
    <submittedName>
        <fullName evidence="9">Prenyltransferase</fullName>
    </submittedName>
</protein>
<keyword evidence="4 9" id="KW-0808">Transferase</keyword>
<keyword evidence="7 8" id="KW-0472">Membrane</keyword>
<comment type="caution">
    <text evidence="9">The sequence shown here is derived from an EMBL/GenBank/DDBJ whole genome shotgun (WGS) entry which is preliminary data.</text>
</comment>
<dbReference type="UniPathway" id="UPA00079"/>
<keyword evidence="3" id="KW-0474">Menaquinone biosynthesis</keyword>
<dbReference type="PANTHER" id="PTHR13929">
    <property type="entry name" value="1,4-DIHYDROXY-2-NAPHTHOATE OCTAPRENYLTRANSFERASE"/>
    <property type="match status" value="1"/>
</dbReference>
<evidence type="ECO:0000256" key="3">
    <source>
        <dbReference type="ARBA" id="ARBA00022428"/>
    </source>
</evidence>
<dbReference type="PANTHER" id="PTHR13929:SF0">
    <property type="entry name" value="UBIA PRENYLTRANSFERASE DOMAIN-CONTAINING PROTEIN 1"/>
    <property type="match status" value="1"/>
</dbReference>
<reference evidence="9 10" key="1">
    <citation type="submission" date="2018-12" db="EMBL/GenBank/DDBJ databases">
        <title>Genome Sequence of Candidatus Viridilinea halotolerans isolated from saline sulfide-rich spring.</title>
        <authorList>
            <person name="Grouzdev D.S."/>
            <person name="Burganskaya E.I."/>
            <person name="Krutkina M.S."/>
            <person name="Sukhacheva M.V."/>
            <person name="Gorlenko V.M."/>
        </authorList>
    </citation>
    <scope>NUCLEOTIDE SEQUENCE [LARGE SCALE GENOMIC DNA]</scope>
    <source>
        <strain evidence="9">Chok-6</strain>
    </source>
</reference>
<comment type="pathway">
    <text evidence="2">Quinol/quinone metabolism; menaquinone biosynthesis.</text>
</comment>
<feature type="transmembrane region" description="Helical" evidence="8">
    <location>
        <begin position="251"/>
        <end position="271"/>
    </location>
</feature>
<dbReference type="Proteomes" id="UP000280307">
    <property type="component" value="Unassembled WGS sequence"/>
</dbReference>
<dbReference type="Gene3D" id="1.20.120.1780">
    <property type="entry name" value="UbiA prenyltransferase"/>
    <property type="match status" value="1"/>
</dbReference>
<evidence type="ECO:0000256" key="1">
    <source>
        <dbReference type="ARBA" id="ARBA00004141"/>
    </source>
</evidence>
<organism evidence="9 10">
    <name type="scientific">Candidatus Viridilinea halotolerans</name>
    <dbReference type="NCBI Taxonomy" id="2491704"/>
    <lineage>
        <taxon>Bacteria</taxon>
        <taxon>Bacillati</taxon>
        <taxon>Chloroflexota</taxon>
        <taxon>Chloroflexia</taxon>
        <taxon>Chloroflexales</taxon>
        <taxon>Chloroflexineae</taxon>
        <taxon>Oscillochloridaceae</taxon>
        <taxon>Candidatus Viridilinea</taxon>
    </lineage>
</organism>
<dbReference type="GO" id="GO:0042371">
    <property type="term" value="P:vitamin K biosynthetic process"/>
    <property type="evidence" value="ECO:0007669"/>
    <property type="project" value="TreeGrafter"/>
</dbReference>
<evidence type="ECO:0000256" key="4">
    <source>
        <dbReference type="ARBA" id="ARBA00022679"/>
    </source>
</evidence>
<name>A0A426U484_9CHLR</name>
<proteinExistence type="predicted"/>
<comment type="subcellular location">
    <subcellularLocation>
        <location evidence="1">Membrane</location>
        <topology evidence="1">Multi-pass membrane protein</topology>
    </subcellularLocation>
</comment>
<feature type="transmembrane region" description="Helical" evidence="8">
    <location>
        <begin position="225"/>
        <end position="244"/>
    </location>
</feature>
<evidence type="ECO:0000256" key="6">
    <source>
        <dbReference type="ARBA" id="ARBA00022989"/>
    </source>
</evidence>
<evidence type="ECO:0000256" key="5">
    <source>
        <dbReference type="ARBA" id="ARBA00022692"/>
    </source>
</evidence>
<sequence>MKAERLGRAWALLVLGRPLHLAGGALFYTLGLVVAGYSGAPLLREAALLGLLTVMAAQLMNHYSNDYYDFAADQMNPTPTQWSGGSRVLPSGILPPQAALWAALSFGALALLLIGFASAASLAPLVSGGVLLASTGLAWVYSGPPLYLHRRGWGEPVGAVVVPGLTALCGFVLQMGHLERMILLAVTPLCLMQFTMLVAVSIPDEQGDRAVGKQTLAVLLGPQRAAWLMAATTVLAYLSLPLLWRLGLPGLVAMAPLAALPIGLWIILLVFRGAWANPANWNALGFWSIGQVVASGGMLLLGFLGAAAA</sequence>
<dbReference type="Pfam" id="PF01040">
    <property type="entry name" value="UbiA"/>
    <property type="match status" value="1"/>
</dbReference>
<feature type="transmembrane region" description="Helical" evidence="8">
    <location>
        <begin position="20"/>
        <end position="39"/>
    </location>
</feature>
<accession>A0A426U484</accession>
<feature type="transmembrane region" description="Helical" evidence="8">
    <location>
        <begin position="283"/>
        <end position="308"/>
    </location>
</feature>
<evidence type="ECO:0000313" key="10">
    <source>
        <dbReference type="Proteomes" id="UP000280307"/>
    </source>
</evidence>
<gene>
    <name evidence="9" type="ORF">EI684_06440</name>
</gene>
<evidence type="ECO:0000256" key="7">
    <source>
        <dbReference type="ARBA" id="ARBA00023136"/>
    </source>
</evidence>
<evidence type="ECO:0000256" key="2">
    <source>
        <dbReference type="ARBA" id="ARBA00004863"/>
    </source>
</evidence>
<feature type="transmembrane region" description="Helical" evidence="8">
    <location>
        <begin position="122"/>
        <end position="141"/>
    </location>
</feature>
<dbReference type="GO" id="GO:0004659">
    <property type="term" value="F:prenyltransferase activity"/>
    <property type="evidence" value="ECO:0007669"/>
    <property type="project" value="InterPro"/>
</dbReference>